<dbReference type="GO" id="GO:0000149">
    <property type="term" value="F:SNARE binding"/>
    <property type="evidence" value="ECO:0007669"/>
    <property type="project" value="TreeGrafter"/>
</dbReference>
<dbReference type="InterPro" id="IPR041875">
    <property type="entry name" value="Syntaxin-8_SNARE"/>
</dbReference>
<evidence type="ECO:0000259" key="7">
    <source>
        <dbReference type="PROSITE" id="PS50192"/>
    </source>
</evidence>
<dbReference type="EMBL" id="WNWW01000353">
    <property type="protein sequence ID" value="KAF3425825.1"/>
    <property type="molecule type" value="Genomic_DNA"/>
</dbReference>
<keyword evidence="9" id="KW-1185">Reference proteome</keyword>
<name>A0A833S6Y5_9HYME</name>
<keyword evidence="3 5" id="KW-0175">Coiled coil</keyword>
<dbReference type="SMART" id="SM00397">
    <property type="entry name" value="t_SNARE"/>
    <property type="match status" value="1"/>
</dbReference>
<accession>A0A833S6Y5</accession>
<evidence type="ECO:0000256" key="1">
    <source>
        <dbReference type="ARBA" id="ARBA00004370"/>
    </source>
</evidence>
<dbReference type="CDD" id="cd15852">
    <property type="entry name" value="SNARE_Syntaxin8"/>
    <property type="match status" value="1"/>
</dbReference>
<proteinExistence type="predicted"/>
<dbReference type="GO" id="GO:0005484">
    <property type="term" value="F:SNAP receptor activity"/>
    <property type="evidence" value="ECO:0007669"/>
    <property type="project" value="TreeGrafter"/>
</dbReference>
<protein>
    <recommendedName>
        <fullName evidence="7">t-SNARE coiled-coil homology domain-containing protein</fullName>
    </recommendedName>
</protein>
<dbReference type="GO" id="GO:0006906">
    <property type="term" value="P:vesicle fusion"/>
    <property type="evidence" value="ECO:0007669"/>
    <property type="project" value="TreeGrafter"/>
</dbReference>
<organism evidence="8 9">
    <name type="scientific">Frieseomelitta varia</name>
    <dbReference type="NCBI Taxonomy" id="561572"/>
    <lineage>
        <taxon>Eukaryota</taxon>
        <taxon>Metazoa</taxon>
        <taxon>Ecdysozoa</taxon>
        <taxon>Arthropoda</taxon>
        <taxon>Hexapoda</taxon>
        <taxon>Insecta</taxon>
        <taxon>Pterygota</taxon>
        <taxon>Neoptera</taxon>
        <taxon>Endopterygota</taxon>
        <taxon>Hymenoptera</taxon>
        <taxon>Apocrita</taxon>
        <taxon>Aculeata</taxon>
        <taxon>Apoidea</taxon>
        <taxon>Anthophila</taxon>
        <taxon>Apidae</taxon>
        <taxon>Frieseomelitta</taxon>
    </lineage>
</organism>
<dbReference type="GO" id="GO:0012505">
    <property type="term" value="C:endomembrane system"/>
    <property type="evidence" value="ECO:0007669"/>
    <property type="project" value="TreeGrafter"/>
</dbReference>
<dbReference type="InterPro" id="IPR045242">
    <property type="entry name" value="Syntaxin"/>
</dbReference>
<dbReference type="Proteomes" id="UP000655588">
    <property type="component" value="Unassembled WGS sequence"/>
</dbReference>
<dbReference type="InterPro" id="IPR000727">
    <property type="entry name" value="T_SNARE_dom"/>
</dbReference>
<dbReference type="PANTHER" id="PTHR19957:SF124">
    <property type="entry name" value="SYNTAXIN-8"/>
    <property type="match status" value="1"/>
</dbReference>
<keyword evidence="4 6" id="KW-0472">Membrane</keyword>
<dbReference type="GO" id="GO:0048278">
    <property type="term" value="P:vesicle docking"/>
    <property type="evidence" value="ECO:0007669"/>
    <property type="project" value="TreeGrafter"/>
</dbReference>
<dbReference type="AlphaFoldDB" id="A0A833S6Y5"/>
<sequence length="321" mass="36440">MHNNNNGTPFVRKISSRRRTRAPFVDLLSIYLDVEQLNSSNTKVSSQSPQKWHSFTSRTTIPVDLGSLFTFELGVVPESFCLFKLHRLAEYEACEKLFREIMEQFTARNKHSKTLQAYASISANIRIHLKQYSREVQQLKNKVDDALKSKAITVEEAERRIRQIEILESKDVQLQKLYDARTNSYASSRASLLTTGTSAFADGGTTSWAADDDDDKPVDTQVTVTDLVTHQDKILQEQNKGLEELGKVIAKQKQIGQTISDEVDHQNEIISNLADHMDTTNKSIVNKTQRIIIIDSKNNVCCYWIVIIFLFICIITVALAL</sequence>
<dbReference type="GO" id="GO:0031201">
    <property type="term" value="C:SNARE complex"/>
    <property type="evidence" value="ECO:0007669"/>
    <property type="project" value="TreeGrafter"/>
</dbReference>
<reference evidence="8" key="1">
    <citation type="submission" date="2019-11" db="EMBL/GenBank/DDBJ databases">
        <title>The nuclear and mitochondrial genomes of Frieseomelitta varia - a highly eusocial stingless bee (Meliponini) with a permanently sterile worker caste.</title>
        <authorList>
            <person name="Freitas F.C.P."/>
            <person name="Lourenco A.P."/>
            <person name="Nunes F.M.F."/>
            <person name="Paschoal A.R."/>
            <person name="Abreu F.C.P."/>
            <person name="Barbin F.O."/>
            <person name="Bataglia L."/>
            <person name="Cardoso-Junior C.A.M."/>
            <person name="Cervoni M.S."/>
            <person name="Silva S.R."/>
            <person name="Dalarmi F."/>
            <person name="Del Lama M.A."/>
            <person name="Depintor T.S."/>
            <person name="Ferreira K.M."/>
            <person name="Goria P.S."/>
            <person name="Jaskot M.C."/>
            <person name="Lago D.C."/>
            <person name="Luna-Lucena D."/>
            <person name="Moda L.M."/>
            <person name="Nascimento L."/>
            <person name="Pedrino M."/>
            <person name="Rabico F.O."/>
            <person name="Sanches F.C."/>
            <person name="Santos D.E."/>
            <person name="Santos C.G."/>
            <person name="Vieira J."/>
            <person name="Lopes T.F."/>
            <person name="Barchuk A.R."/>
            <person name="Hartfelder K."/>
            <person name="Simoes Z.L.P."/>
            <person name="Bitondi M.M.G."/>
            <person name="Pinheiro D.G."/>
        </authorList>
    </citation>
    <scope>NUCLEOTIDE SEQUENCE</scope>
    <source>
        <strain evidence="8">USP_RPSP 00005682</strain>
        <tissue evidence="8">Whole individual</tissue>
    </source>
</reference>
<keyword evidence="6" id="KW-1133">Transmembrane helix</keyword>
<gene>
    <name evidence="8" type="ORF">E2986_06968</name>
</gene>
<dbReference type="Gene3D" id="1.20.5.110">
    <property type="match status" value="1"/>
</dbReference>
<evidence type="ECO:0000313" key="9">
    <source>
        <dbReference type="Proteomes" id="UP000655588"/>
    </source>
</evidence>
<evidence type="ECO:0000256" key="3">
    <source>
        <dbReference type="ARBA" id="ARBA00023054"/>
    </source>
</evidence>
<evidence type="ECO:0000256" key="4">
    <source>
        <dbReference type="ARBA" id="ARBA00023136"/>
    </source>
</evidence>
<feature type="coiled-coil region" evidence="5">
    <location>
        <begin position="122"/>
        <end position="167"/>
    </location>
</feature>
<feature type="domain" description="T-SNARE coiled-coil homology" evidence="7">
    <location>
        <begin position="232"/>
        <end position="294"/>
    </location>
</feature>
<evidence type="ECO:0000256" key="6">
    <source>
        <dbReference type="SAM" id="Phobius"/>
    </source>
</evidence>
<keyword evidence="6" id="KW-0812">Transmembrane</keyword>
<comment type="subcellular location">
    <subcellularLocation>
        <location evidence="1">Membrane</location>
    </subcellularLocation>
</comment>
<dbReference type="PROSITE" id="PS50192">
    <property type="entry name" value="T_SNARE"/>
    <property type="match status" value="1"/>
</dbReference>
<dbReference type="SUPFAM" id="SSF58038">
    <property type="entry name" value="SNARE fusion complex"/>
    <property type="match status" value="1"/>
</dbReference>
<dbReference type="GO" id="GO:0006886">
    <property type="term" value="P:intracellular protein transport"/>
    <property type="evidence" value="ECO:0007669"/>
    <property type="project" value="TreeGrafter"/>
</dbReference>
<feature type="transmembrane region" description="Helical" evidence="6">
    <location>
        <begin position="303"/>
        <end position="320"/>
    </location>
</feature>
<comment type="caution">
    <text evidence="8">The sequence shown here is derived from an EMBL/GenBank/DDBJ whole genome shotgun (WGS) entry which is preliminary data.</text>
</comment>
<keyword evidence="2" id="KW-0813">Transport</keyword>
<evidence type="ECO:0000313" key="8">
    <source>
        <dbReference type="EMBL" id="KAF3425825.1"/>
    </source>
</evidence>
<evidence type="ECO:0000256" key="5">
    <source>
        <dbReference type="SAM" id="Coils"/>
    </source>
</evidence>
<evidence type="ECO:0000256" key="2">
    <source>
        <dbReference type="ARBA" id="ARBA00022448"/>
    </source>
</evidence>
<dbReference type="PANTHER" id="PTHR19957">
    <property type="entry name" value="SYNTAXIN"/>
    <property type="match status" value="1"/>
</dbReference>